<evidence type="ECO:0000256" key="1">
    <source>
        <dbReference type="SAM" id="Phobius"/>
    </source>
</evidence>
<feature type="transmembrane region" description="Helical" evidence="1">
    <location>
        <begin position="125"/>
        <end position="152"/>
    </location>
</feature>
<keyword evidence="1" id="KW-1133">Transmembrane helix</keyword>
<feature type="transmembrane region" description="Helical" evidence="1">
    <location>
        <begin position="34"/>
        <end position="55"/>
    </location>
</feature>
<dbReference type="EMBL" id="CP043450">
    <property type="protein sequence ID" value="QEM12643.1"/>
    <property type="molecule type" value="Genomic_DNA"/>
</dbReference>
<evidence type="ECO:0008006" key="4">
    <source>
        <dbReference type="Google" id="ProtNLM"/>
    </source>
</evidence>
<protein>
    <recommendedName>
        <fullName evidence="4">Glycerophosphoryl diester phosphodiesterase membrane domain-containing protein</fullName>
    </recommendedName>
</protein>
<sequence>MIPKITLRQSRDFGEIINDAIVFIIQNWKGLLKAYAILCGFFIAGNILFSILLQFKVINTHKESLGGSGSYIRSPFGIEYFMVMIFGFLNVIASTLTVSSFVVIYNQKKGELPTVHEVWGYFKYYFWRVSGSMLLLFLMAIPTVIICVLPAAAMSLVSPVAAGFTGLICVMVPMCYFMTVLSLFFPIMIGENSSFGRTFGKCFKLIKKKWWSTFGVIFVIIILVYTVYLLFAIPSFIISGGTLTFLPYNVSSVVVIIYCICMSVVQIVNIVPVTGLMVAYYSYVEDKESIGLMERIMTPLTSDKDDDGEATKLKEEY</sequence>
<organism evidence="2 3">
    <name type="scientific">Mucilaginibacter rubeus</name>
    <dbReference type="NCBI Taxonomy" id="2027860"/>
    <lineage>
        <taxon>Bacteria</taxon>
        <taxon>Pseudomonadati</taxon>
        <taxon>Bacteroidota</taxon>
        <taxon>Sphingobacteriia</taxon>
        <taxon>Sphingobacteriales</taxon>
        <taxon>Sphingobacteriaceae</taxon>
        <taxon>Mucilaginibacter</taxon>
    </lineage>
</organism>
<name>A0A5C1I3T7_9SPHI</name>
<feature type="transmembrane region" description="Helical" evidence="1">
    <location>
        <begin position="164"/>
        <end position="189"/>
    </location>
</feature>
<keyword evidence="1" id="KW-0812">Transmembrane</keyword>
<feature type="transmembrane region" description="Helical" evidence="1">
    <location>
        <begin position="210"/>
        <end position="233"/>
    </location>
</feature>
<dbReference type="RefSeq" id="WP_112568793.1">
    <property type="nucleotide sequence ID" value="NZ_CP043450.1"/>
</dbReference>
<keyword evidence="3" id="KW-1185">Reference proteome</keyword>
<gene>
    <name evidence="2" type="ORF">DEO27_022390</name>
</gene>
<evidence type="ECO:0000313" key="2">
    <source>
        <dbReference type="EMBL" id="QEM12643.1"/>
    </source>
</evidence>
<dbReference type="KEGG" id="mrub:DEO27_022390"/>
<dbReference type="OrthoDB" id="1049480at2"/>
<dbReference type="Proteomes" id="UP000251402">
    <property type="component" value="Chromosome"/>
</dbReference>
<feature type="transmembrane region" description="Helical" evidence="1">
    <location>
        <begin position="80"/>
        <end position="105"/>
    </location>
</feature>
<accession>A0A5C1I3T7</accession>
<proteinExistence type="predicted"/>
<feature type="transmembrane region" description="Helical" evidence="1">
    <location>
        <begin position="253"/>
        <end position="283"/>
    </location>
</feature>
<keyword evidence="1" id="KW-0472">Membrane</keyword>
<evidence type="ECO:0000313" key="3">
    <source>
        <dbReference type="Proteomes" id="UP000251402"/>
    </source>
</evidence>
<reference evidence="2" key="1">
    <citation type="submission" date="2019-08" db="EMBL/GenBank/DDBJ databases">
        <title>Comparative genome analysis confer to the adaptation heavy metal polluted environment.</title>
        <authorList>
            <person name="Li Y."/>
        </authorList>
    </citation>
    <scope>NUCLEOTIDE SEQUENCE [LARGE SCALE GENOMIC DNA]</scope>
    <source>
        <strain evidence="2">P1</strain>
    </source>
</reference>
<dbReference type="AlphaFoldDB" id="A0A5C1I3T7"/>